<feature type="compositionally biased region" description="Basic and acidic residues" evidence="1">
    <location>
        <begin position="74"/>
        <end position="88"/>
    </location>
</feature>
<protein>
    <submittedName>
        <fullName evidence="2">Uncharacterized protein</fullName>
    </submittedName>
</protein>
<name>A0A6H5HUC6_9HYME</name>
<dbReference type="AlphaFoldDB" id="A0A6H5HUC6"/>
<organism evidence="2 3">
    <name type="scientific">Trichogramma brassicae</name>
    <dbReference type="NCBI Taxonomy" id="86971"/>
    <lineage>
        <taxon>Eukaryota</taxon>
        <taxon>Metazoa</taxon>
        <taxon>Ecdysozoa</taxon>
        <taxon>Arthropoda</taxon>
        <taxon>Hexapoda</taxon>
        <taxon>Insecta</taxon>
        <taxon>Pterygota</taxon>
        <taxon>Neoptera</taxon>
        <taxon>Endopterygota</taxon>
        <taxon>Hymenoptera</taxon>
        <taxon>Apocrita</taxon>
        <taxon>Proctotrupomorpha</taxon>
        <taxon>Chalcidoidea</taxon>
        <taxon>Trichogrammatidae</taxon>
        <taxon>Trichogramma</taxon>
    </lineage>
</organism>
<reference evidence="2 3" key="1">
    <citation type="submission" date="2020-02" db="EMBL/GenBank/DDBJ databases">
        <authorList>
            <person name="Ferguson B K."/>
        </authorList>
    </citation>
    <scope>NUCLEOTIDE SEQUENCE [LARGE SCALE GENOMIC DNA]</scope>
</reference>
<accession>A0A6H5HUC6</accession>
<feature type="compositionally biased region" description="Basic and acidic residues" evidence="1">
    <location>
        <begin position="117"/>
        <end position="137"/>
    </location>
</feature>
<evidence type="ECO:0000313" key="2">
    <source>
        <dbReference type="EMBL" id="CAB0027953.1"/>
    </source>
</evidence>
<proteinExistence type="predicted"/>
<keyword evidence="3" id="KW-1185">Reference proteome</keyword>
<feature type="non-terminal residue" evidence="2">
    <location>
        <position position="137"/>
    </location>
</feature>
<evidence type="ECO:0000313" key="3">
    <source>
        <dbReference type="Proteomes" id="UP000479190"/>
    </source>
</evidence>
<dbReference type="Proteomes" id="UP000479190">
    <property type="component" value="Unassembled WGS sequence"/>
</dbReference>
<feature type="compositionally biased region" description="Polar residues" evidence="1">
    <location>
        <begin position="58"/>
        <end position="67"/>
    </location>
</feature>
<feature type="region of interest" description="Disordered" evidence="1">
    <location>
        <begin position="54"/>
        <end position="137"/>
    </location>
</feature>
<evidence type="ECO:0000256" key="1">
    <source>
        <dbReference type="SAM" id="MobiDB-lite"/>
    </source>
</evidence>
<gene>
    <name evidence="2" type="ORF">TBRA_LOCUS183</name>
</gene>
<dbReference type="EMBL" id="CADCXV010000035">
    <property type="protein sequence ID" value="CAB0027953.1"/>
    <property type="molecule type" value="Genomic_DNA"/>
</dbReference>
<sequence length="137" mass="15543">MRERDNQIDEALEKYELLEVVYGQGEVGKTINIKLSTRAKSALLALELLELSGWIPNKGSSPENGTSSEEESEHDVKSPETSETNERTPEEEDSEVEIITTEKKMEVIELSDEEVPTIEKDGHKFRTHLPEKHCNYA</sequence>